<accession>A0A437LY59</accession>
<protein>
    <submittedName>
        <fullName evidence="2">PAS domain S-box protein</fullName>
    </submittedName>
</protein>
<evidence type="ECO:0000313" key="2">
    <source>
        <dbReference type="EMBL" id="RVT90341.1"/>
    </source>
</evidence>
<dbReference type="SUPFAM" id="SSF55785">
    <property type="entry name" value="PYP-like sensor domain (PAS domain)"/>
    <property type="match status" value="1"/>
</dbReference>
<dbReference type="AlphaFoldDB" id="A0A437LY59"/>
<dbReference type="RefSeq" id="WP_127745597.1">
    <property type="nucleotide sequence ID" value="NZ_SACN01000003.1"/>
</dbReference>
<comment type="caution">
    <text evidence="2">The sequence shown here is derived from an EMBL/GenBank/DDBJ whole genome shotgun (WGS) entry which is preliminary data.</text>
</comment>
<dbReference type="CDD" id="cd00130">
    <property type="entry name" value="PAS"/>
    <property type="match status" value="1"/>
</dbReference>
<sequence length="184" mass="20285">MGIPAVTKAYGLCIADPDGTIRDVDDRFCQLIGFGPNTFVGRHPLDLTHHADRGRNATALSRLIETDRPFVIRKRYLLPDGSLRWVENCVRGVRDGRSRRLLAEMKPIAAPVASPIRLQREDAIFSRLEQIAQADAQTGNVGLSSDQTLDTLAQATRKGRDQSVRDSNARYLSIASALMLPSTC</sequence>
<evidence type="ECO:0000313" key="3">
    <source>
        <dbReference type="Proteomes" id="UP000282971"/>
    </source>
</evidence>
<dbReference type="InterPro" id="IPR035965">
    <property type="entry name" value="PAS-like_dom_sf"/>
</dbReference>
<dbReference type="PROSITE" id="PS50112">
    <property type="entry name" value="PAS"/>
    <property type="match status" value="1"/>
</dbReference>
<dbReference type="Gene3D" id="3.30.450.20">
    <property type="entry name" value="PAS domain"/>
    <property type="match status" value="1"/>
</dbReference>
<feature type="domain" description="PAS" evidence="1">
    <location>
        <begin position="14"/>
        <end position="67"/>
    </location>
</feature>
<keyword evidence="3" id="KW-1185">Reference proteome</keyword>
<dbReference type="NCBIfam" id="TIGR00229">
    <property type="entry name" value="sensory_box"/>
    <property type="match status" value="1"/>
</dbReference>
<evidence type="ECO:0000259" key="1">
    <source>
        <dbReference type="PROSITE" id="PS50112"/>
    </source>
</evidence>
<proteinExistence type="predicted"/>
<name>A0A437LY59_9SPHN</name>
<organism evidence="2 3">
    <name type="scientific">Sphingomonas crocodyli</name>
    <dbReference type="NCBI Taxonomy" id="1979270"/>
    <lineage>
        <taxon>Bacteria</taxon>
        <taxon>Pseudomonadati</taxon>
        <taxon>Pseudomonadota</taxon>
        <taxon>Alphaproteobacteria</taxon>
        <taxon>Sphingomonadales</taxon>
        <taxon>Sphingomonadaceae</taxon>
        <taxon>Sphingomonas</taxon>
    </lineage>
</organism>
<dbReference type="Pfam" id="PF08447">
    <property type="entry name" value="PAS_3"/>
    <property type="match status" value="1"/>
</dbReference>
<dbReference type="InterPro" id="IPR013655">
    <property type="entry name" value="PAS_fold_3"/>
</dbReference>
<dbReference type="Proteomes" id="UP000282971">
    <property type="component" value="Unassembled WGS sequence"/>
</dbReference>
<dbReference type="EMBL" id="SACN01000003">
    <property type="protein sequence ID" value="RVT90341.1"/>
    <property type="molecule type" value="Genomic_DNA"/>
</dbReference>
<dbReference type="OrthoDB" id="9765776at2"/>
<gene>
    <name evidence="2" type="ORF">EOD43_18920</name>
</gene>
<reference evidence="2 3" key="1">
    <citation type="submission" date="2019-01" db="EMBL/GenBank/DDBJ databases">
        <authorList>
            <person name="Chen W.-M."/>
        </authorList>
    </citation>
    <scope>NUCLEOTIDE SEQUENCE [LARGE SCALE GENOMIC DNA]</scope>
    <source>
        <strain evidence="2 3">CCP-7</strain>
    </source>
</reference>
<dbReference type="InterPro" id="IPR000014">
    <property type="entry name" value="PAS"/>
</dbReference>